<organism evidence="3 4">
    <name type="scientific">Pseudoalteromonas xiamenensis</name>
    <dbReference type="NCBI Taxonomy" id="882626"/>
    <lineage>
        <taxon>Bacteria</taxon>
        <taxon>Pseudomonadati</taxon>
        <taxon>Pseudomonadota</taxon>
        <taxon>Gammaproteobacteria</taxon>
        <taxon>Alteromonadales</taxon>
        <taxon>Pseudoalteromonadaceae</taxon>
        <taxon>Pseudoalteromonas</taxon>
    </lineage>
</organism>
<sequence>MLKPLLSGVTVAMLAATITPNAFATDTVFESRDILSPSQALGRYQWLEKCYPGLLIEVADNVFDPSNPIPNEEKIANLKKALLYKNGQLRSDARYITFGDEEQMNPKNWFAGKSPTDSCNQIPSDYRISAMMISPAIPTYCPTKSRERDYEHIKKVTFAGLENSSTNTFYSNYVGETARLYRDRSYELTLTPGFATEETYPETWHVFIDWNLDGDFKDTGESIFAGVSEQPLTIQVKAPAGAKAGVTKMRVTMDYLGGNNDACKEIDSGEVEDYLLYLK</sequence>
<dbReference type="KEGG" id="pxi:J5O05_21215"/>
<keyword evidence="4" id="KW-1185">Reference proteome</keyword>
<reference evidence="3" key="1">
    <citation type="submission" date="2021-03" db="EMBL/GenBank/DDBJ databases">
        <title>Complete Genome of Pseudoalteromonas xiamenensis STKMTI.2, a new potential marine bacterium producing anti-Vibrio compounds.</title>
        <authorList>
            <person name="Handayani D.P."/>
            <person name="Isnansetyo A."/>
            <person name="Istiqomah I."/>
            <person name="Jumina J."/>
        </authorList>
    </citation>
    <scope>NUCLEOTIDE SEQUENCE</scope>
    <source>
        <strain evidence="3">STKMTI.2</strain>
        <plasmid evidence="3">unnamed5</plasmid>
    </source>
</reference>
<evidence type="ECO:0000256" key="1">
    <source>
        <dbReference type="SAM" id="SignalP"/>
    </source>
</evidence>
<name>A0A975DLI8_9GAMM</name>
<protein>
    <submittedName>
        <fullName evidence="3">Collagenase</fullName>
    </submittedName>
</protein>
<geneLocation type="plasmid" evidence="3 4">
    <name>unnamed5</name>
</geneLocation>
<gene>
    <name evidence="3" type="ORF">J5O05_21215</name>
</gene>
<feature type="chain" id="PRO_5037271347" evidence="1">
    <location>
        <begin position="25"/>
        <end position="279"/>
    </location>
</feature>
<keyword evidence="3" id="KW-0614">Plasmid</keyword>
<proteinExistence type="predicted"/>
<evidence type="ECO:0000313" key="4">
    <source>
        <dbReference type="Proteomes" id="UP000664904"/>
    </source>
</evidence>
<dbReference type="InterPro" id="IPR045474">
    <property type="entry name" value="GEVED"/>
</dbReference>
<dbReference type="Pfam" id="PF20009">
    <property type="entry name" value="GEVED"/>
    <property type="match status" value="1"/>
</dbReference>
<accession>A0A975DLI8</accession>
<feature type="domain" description="GEVED" evidence="2">
    <location>
        <begin position="204"/>
        <end position="276"/>
    </location>
</feature>
<feature type="signal peptide" evidence="1">
    <location>
        <begin position="1"/>
        <end position="24"/>
    </location>
</feature>
<dbReference type="RefSeq" id="WP_208844914.1">
    <property type="nucleotide sequence ID" value="NZ_CP072135.1"/>
</dbReference>
<keyword evidence="1" id="KW-0732">Signal</keyword>
<evidence type="ECO:0000313" key="3">
    <source>
        <dbReference type="EMBL" id="QTH73295.1"/>
    </source>
</evidence>
<dbReference type="EMBL" id="CP072135">
    <property type="protein sequence ID" value="QTH73295.1"/>
    <property type="molecule type" value="Genomic_DNA"/>
</dbReference>
<evidence type="ECO:0000259" key="2">
    <source>
        <dbReference type="Pfam" id="PF20009"/>
    </source>
</evidence>
<dbReference type="AlphaFoldDB" id="A0A975DLI8"/>
<dbReference type="Proteomes" id="UP000664904">
    <property type="component" value="Plasmid unnamed5"/>
</dbReference>